<comment type="caution">
    <text evidence="9">The sequence shown here is derived from an EMBL/GenBank/DDBJ whole genome shotgun (WGS) entry which is preliminary data.</text>
</comment>
<evidence type="ECO:0000256" key="1">
    <source>
        <dbReference type="ARBA" id="ARBA00004167"/>
    </source>
</evidence>
<evidence type="ECO:0000313" key="10">
    <source>
        <dbReference type="Proteomes" id="UP000621799"/>
    </source>
</evidence>
<dbReference type="InterPro" id="IPR058982">
    <property type="entry name" value="Beta-barrel_AprE"/>
</dbReference>
<dbReference type="GO" id="GO:0016020">
    <property type="term" value="C:membrane"/>
    <property type="evidence" value="ECO:0007669"/>
    <property type="project" value="UniProtKB-SubCell"/>
</dbReference>
<feature type="compositionally biased region" description="Polar residues" evidence="7">
    <location>
        <begin position="64"/>
        <end position="74"/>
    </location>
</feature>
<keyword evidence="3" id="KW-0812">Transmembrane</keyword>
<keyword evidence="4" id="KW-1133">Transmembrane helix</keyword>
<evidence type="ECO:0000313" key="9">
    <source>
        <dbReference type="EMBL" id="MBE9041670.1"/>
    </source>
</evidence>
<gene>
    <name evidence="9" type="ORF">IQ235_12855</name>
</gene>
<feature type="region of interest" description="Disordered" evidence="7">
    <location>
        <begin position="61"/>
        <end position="88"/>
    </location>
</feature>
<sequence length="564" mass="62153">MKPKFRSLGSKPKNEEKLSKRPLLRELNSSEESLERDGTIDIGDRATAIYGGLPTAAGILPQFPGSTSNKSEASTPEKAASSDRAPHWSGSVQNLLEQPTAAFPRQVMLGGLAFCAVFTTWAWYGEINEVGKARGELVYQGNVHKIHPVEMGKVAYLAVKEGDTVKAGQPIAELDTQLAIAEVERLSQQLSAYEIELMQTQGSIDRLRLEAQTRAAISSANLQAQEASIAQAETNAAITQQTIEGLQTELGAMETQKNRIDPLPVRAGQLREQLQEQVSKNQERLNRLQPLVERGAISRDLLFQAEQDLLNSQNALLRTELNDETVASERVFDIEQNLRDRQSRISENHGRLEQAAAEADRLYAELAQKKAEGERTQLEIQQQVHQLEIQIAGIEAQMAQTSNLLSSAEAKLERRFLYAPVDGVILALHLNHSGEVVQPGQTIAEIAPEEAPLVLSAKLPDREAGFIEVGMPAQIKFDAYPFQEYGLVEGTVASIAPDSESLPEMGEVFEVEIELARNYVTEEGAKINFKSGQTADAEIVIRRRRIVDVLLDPLRQLKEGGVNF</sequence>
<comment type="similarity">
    <text evidence="2">Belongs to the membrane fusion protein (MFP) (TC 8.A.1) family.</text>
</comment>
<dbReference type="InterPro" id="IPR050739">
    <property type="entry name" value="MFP"/>
</dbReference>
<dbReference type="Gene3D" id="2.40.50.100">
    <property type="match status" value="1"/>
</dbReference>
<organism evidence="9 10">
    <name type="scientific">Zarconia navalis LEGE 11467</name>
    <dbReference type="NCBI Taxonomy" id="1828826"/>
    <lineage>
        <taxon>Bacteria</taxon>
        <taxon>Bacillati</taxon>
        <taxon>Cyanobacteriota</taxon>
        <taxon>Cyanophyceae</taxon>
        <taxon>Oscillatoriophycideae</taxon>
        <taxon>Oscillatoriales</taxon>
        <taxon>Oscillatoriales incertae sedis</taxon>
        <taxon>Zarconia</taxon>
        <taxon>Zarconia navalis</taxon>
    </lineage>
</organism>
<dbReference type="RefSeq" id="WP_264321869.1">
    <property type="nucleotide sequence ID" value="NZ_JADEXN010000229.1"/>
</dbReference>
<evidence type="ECO:0000256" key="3">
    <source>
        <dbReference type="ARBA" id="ARBA00022692"/>
    </source>
</evidence>
<proteinExistence type="inferred from homology"/>
<evidence type="ECO:0000256" key="6">
    <source>
        <dbReference type="SAM" id="Coils"/>
    </source>
</evidence>
<evidence type="ECO:0000256" key="5">
    <source>
        <dbReference type="ARBA" id="ARBA00023136"/>
    </source>
</evidence>
<dbReference type="Gene3D" id="1.10.287.470">
    <property type="entry name" value="Helix hairpin bin"/>
    <property type="match status" value="1"/>
</dbReference>
<comment type="subcellular location">
    <subcellularLocation>
        <location evidence="1">Membrane</location>
        <topology evidence="1">Single-pass membrane protein</topology>
    </subcellularLocation>
</comment>
<keyword evidence="6" id="KW-0175">Coiled coil</keyword>
<name>A0A928W1S8_9CYAN</name>
<dbReference type="PRINTS" id="PR01490">
    <property type="entry name" value="RTXTOXIND"/>
</dbReference>
<keyword evidence="5" id="KW-0472">Membrane</keyword>
<feature type="coiled-coil region" evidence="6">
    <location>
        <begin position="176"/>
        <end position="249"/>
    </location>
</feature>
<evidence type="ECO:0000256" key="2">
    <source>
        <dbReference type="ARBA" id="ARBA00009477"/>
    </source>
</evidence>
<feature type="coiled-coil region" evidence="6">
    <location>
        <begin position="349"/>
        <end position="411"/>
    </location>
</feature>
<evidence type="ECO:0000256" key="4">
    <source>
        <dbReference type="ARBA" id="ARBA00022989"/>
    </source>
</evidence>
<evidence type="ECO:0000259" key="8">
    <source>
        <dbReference type="Pfam" id="PF26002"/>
    </source>
</evidence>
<dbReference type="Proteomes" id="UP000621799">
    <property type="component" value="Unassembled WGS sequence"/>
</dbReference>
<dbReference type="PANTHER" id="PTHR30386">
    <property type="entry name" value="MEMBRANE FUSION SUBUNIT OF EMRAB-TOLC MULTIDRUG EFFLUX PUMP"/>
    <property type="match status" value="1"/>
</dbReference>
<dbReference type="Gene3D" id="2.40.30.170">
    <property type="match status" value="1"/>
</dbReference>
<dbReference type="AlphaFoldDB" id="A0A928W1S8"/>
<feature type="domain" description="AprE-like beta-barrel" evidence="8">
    <location>
        <begin position="453"/>
        <end position="541"/>
    </location>
</feature>
<accession>A0A928W1S8</accession>
<keyword evidence="10" id="KW-1185">Reference proteome</keyword>
<feature type="region of interest" description="Disordered" evidence="7">
    <location>
        <begin position="1"/>
        <end position="39"/>
    </location>
</feature>
<dbReference type="EMBL" id="JADEXN010000229">
    <property type="protein sequence ID" value="MBE9041670.1"/>
    <property type="molecule type" value="Genomic_DNA"/>
</dbReference>
<evidence type="ECO:0000256" key="7">
    <source>
        <dbReference type="SAM" id="MobiDB-lite"/>
    </source>
</evidence>
<protein>
    <submittedName>
        <fullName evidence="9">HlyD family efflux transporter periplasmic adaptor subunit</fullName>
    </submittedName>
</protein>
<dbReference type="PANTHER" id="PTHR30386:SF26">
    <property type="entry name" value="TRANSPORT PROTEIN COMB"/>
    <property type="match status" value="1"/>
</dbReference>
<reference evidence="9" key="1">
    <citation type="submission" date="2020-10" db="EMBL/GenBank/DDBJ databases">
        <authorList>
            <person name="Castelo-Branco R."/>
            <person name="Eusebio N."/>
            <person name="Adriana R."/>
            <person name="Vieira A."/>
            <person name="Brugerolle De Fraissinette N."/>
            <person name="Rezende De Castro R."/>
            <person name="Schneider M.P."/>
            <person name="Vasconcelos V."/>
            <person name="Leao P.N."/>
        </authorList>
    </citation>
    <scope>NUCLEOTIDE SEQUENCE</scope>
    <source>
        <strain evidence="9">LEGE 11467</strain>
    </source>
</reference>
<dbReference type="Pfam" id="PF26002">
    <property type="entry name" value="Beta-barrel_AprE"/>
    <property type="match status" value="1"/>
</dbReference>